<keyword evidence="5" id="KW-1185">Reference proteome</keyword>
<dbReference type="SUPFAM" id="SSF53613">
    <property type="entry name" value="Ribokinase-like"/>
    <property type="match status" value="1"/>
</dbReference>
<protein>
    <submittedName>
        <fullName evidence="4">PfkB domain protein</fullName>
    </submittedName>
</protein>
<feature type="domain" description="Carbohydrate kinase PfkB" evidence="3">
    <location>
        <begin position="3"/>
        <end position="294"/>
    </location>
</feature>
<dbReference type="EMBL" id="LN890655">
    <property type="protein sequence ID" value="CUS04538.2"/>
    <property type="molecule type" value="Genomic_DNA"/>
</dbReference>
<sequence>MAEHVLVIGATLLDTKGKPVAGLEPGTSNPAEIRSTRGGTARNVAENLARLGAEATLISAVGDDATGRQLLIQTAEAGVNLDYVQMLPGRTTGSYIALLEADGLLSVALDDVRVMEAITPDFLNRNRALFRDASLVMFDGSLSEAAIRTAVRLAKEYDVPLCADPASARLAYKLRPYLADLRLVVPNQVEEAVLCGVDFPGYDPVAGLALARRLLAEGVDIVVVTLADFGLDYATADEMGYIPPSHTRFVDSTGTGDAVTAAILFGLLNDLSPIEAIRLGAAAAAVTLQTAETVVPDLSLDMLYDHLIV</sequence>
<dbReference type="InterPro" id="IPR011611">
    <property type="entry name" value="PfkB_dom"/>
</dbReference>
<evidence type="ECO:0000313" key="5">
    <source>
        <dbReference type="Proteomes" id="UP000215027"/>
    </source>
</evidence>
<dbReference type="PROSITE" id="PS00583">
    <property type="entry name" value="PFKB_KINASES_1"/>
    <property type="match status" value="1"/>
</dbReference>
<name>A0A160T5R0_9CHLR</name>
<dbReference type="CDD" id="cd01941">
    <property type="entry name" value="YeiC_kinase_like"/>
    <property type="match status" value="1"/>
</dbReference>
<proteinExistence type="predicted"/>
<dbReference type="KEGG" id="pbf:CFX0092_A2660"/>
<reference evidence="4" key="1">
    <citation type="submission" date="2016-01" db="EMBL/GenBank/DDBJ databases">
        <authorList>
            <person name="Mcilroy J.S."/>
            <person name="Karst M S."/>
            <person name="Albertsen M."/>
        </authorList>
    </citation>
    <scope>NUCLEOTIDE SEQUENCE</scope>
    <source>
        <strain evidence="4">Cfx-K</strain>
    </source>
</reference>
<evidence type="ECO:0000259" key="3">
    <source>
        <dbReference type="Pfam" id="PF00294"/>
    </source>
</evidence>
<evidence type="ECO:0000256" key="1">
    <source>
        <dbReference type="ARBA" id="ARBA00022679"/>
    </source>
</evidence>
<dbReference type="RefSeq" id="WP_095043858.1">
    <property type="nucleotide sequence ID" value="NZ_LN890655.1"/>
</dbReference>
<dbReference type="Pfam" id="PF00294">
    <property type="entry name" value="PfkB"/>
    <property type="match status" value="1"/>
</dbReference>
<dbReference type="OrthoDB" id="9806249at2"/>
<dbReference type="AlphaFoldDB" id="A0A160T5R0"/>
<gene>
    <name evidence="4" type="ORF">CFX0092_A2660</name>
</gene>
<keyword evidence="2" id="KW-0418">Kinase</keyword>
<dbReference type="InterPro" id="IPR002173">
    <property type="entry name" value="Carboh/pur_kinase_PfkB_CS"/>
</dbReference>
<evidence type="ECO:0000313" key="4">
    <source>
        <dbReference type="EMBL" id="CUS04538.2"/>
    </source>
</evidence>
<dbReference type="Proteomes" id="UP000215027">
    <property type="component" value="Chromosome I"/>
</dbReference>
<dbReference type="InterPro" id="IPR029056">
    <property type="entry name" value="Ribokinase-like"/>
</dbReference>
<accession>A0A160T5R0</accession>
<keyword evidence="1" id="KW-0808">Transferase</keyword>
<evidence type="ECO:0000256" key="2">
    <source>
        <dbReference type="ARBA" id="ARBA00022777"/>
    </source>
</evidence>
<dbReference type="Gene3D" id="3.40.1190.20">
    <property type="match status" value="1"/>
</dbReference>
<dbReference type="PANTHER" id="PTHR10584">
    <property type="entry name" value="SUGAR KINASE"/>
    <property type="match status" value="1"/>
</dbReference>
<dbReference type="GO" id="GO:0016301">
    <property type="term" value="F:kinase activity"/>
    <property type="evidence" value="ECO:0007669"/>
    <property type="project" value="UniProtKB-KW"/>
</dbReference>
<dbReference type="PANTHER" id="PTHR10584:SF166">
    <property type="entry name" value="RIBOKINASE"/>
    <property type="match status" value="1"/>
</dbReference>
<organism evidence="4 5">
    <name type="scientific">Candidatus Promineifilum breve</name>
    <dbReference type="NCBI Taxonomy" id="1806508"/>
    <lineage>
        <taxon>Bacteria</taxon>
        <taxon>Bacillati</taxon>
        <taxon>Chloroflexota</taxon>
        <taxon>Ardenticatenia</taxon>
        <taxon>Candidatus Promineifilales</taxon>
        <taxon>Candidatus Promineifilaceae</taxon>
        <taxon>Candidatus Promineifilum</taxon>
    </lineage>
</organism>